<evidence type="ECO:0000313" key="1">
    <source>
        <dbReference type="EMBL" id="ARQ70737.1"/>
    </source>
</evidence>
<organism evidence="1 2">
    <name type="scientific">Streptomyces marincola</name>
    <dbReference type="NCBI Taxonomy" id="2878388"/>
    <lineage>
        <taxon>Bacteria</taxon>
        <taxon>Bacillati</taxon>
        <taxon>Actinomycetota</taxon>
        <taxon>Actinomycetes</taxon>
        <taxon>Kitasatosporales</taxon>
        <taxon>Streptomycetaceae</taxon>
        <taxon>Streptomyces</taxon>
    </lineage>
</organism>
<dbReference type="Proteomes" id="UP000194218">
    <property type="component" value="Chromosome"/>
</dbReference>
<gene>
    <name evidence="1" type="ORF">CAG99_19530</name>
</gene>
<accession>A0A1W7D1A4</accession>
<dbReference type="AlphaFoldDB" id="A0A1W7D1A4"/>
<keyword evidence="2" id="KW-1185">Reference proteome</keyword>
<dbReference type="EMBL" id="CP021121">
    <property type="protein sequence ID" value="ARQ70737.1"/>
    <property type="molecule type" value="Genomic_DNA"/>
</dbReference>
<name>A0A1W7D1A4_9ACTN</name>
<reference evidence="1 2" key="1">
    <citation type="submission" date="2017-05" db="EMBL/GenBank/DDBJ databases">
        <title>Complete genome sequence of Streptomyces sp. SCSIO 03032 revealed the diverse biosynthetic pathways for its bioactive secondary metabolites.</title>
        <authorList>
            <person name="Ma L."/>
            <person name="Zhu Y."/>
            <person name="Zhang W."/>
            <person name="Zhang G."/>
            <person name="Tian X."/>
            <person name="Zhang S."/>
            <person name="Zhang C."/>
        </authorList>
    </citation>
    <scope>NUCLEOTIDE SEQUENCE [LARGE SCALE GENOMIC DNA]</scope>
    <source>
        <strain evidence="1 2">SCSIO 03032</strain>
    </source>
</reference>
<evidence type="ECO:0008006" key="3">
    <source>
        <dbReference type="Google" id="ProtNLM"/>
    </source>
</evidence>
<proteinExistence type="predicted"/>
<dbReference type="InterPro" id="IPR011990">
    <property type="entry name" value="TPR-like_helical_dom_sf"/>
</dbReference>
<dbReference type="OrthoDB" id="3311584at2"/>
<dbReference type="KEGG" id="smao:CAG99_19530"/>
<dbReference type="Gene3D" id="1.25.40.10">
    <property type="entry name" value="Tetratricopeptide repeat domain"/>
    <property type="match status" value="1"/>
</dbReference>
<protein>
    <recommendedName>
        <fullName evidence="3">Tetratricopeptide repeat protein</fullName>
    </recommendedName>
</protein>
<sequence length="289" mass="30220">MAAVAAVADTHVAVAGLGALSAVGLITGADGRRPAGPHVRYRMPPEAHAHATAAAEAYGTVEENMAVSHRICAFYLRGAQQAGRRLEPFRDSLSRDRSGDGEPLCASRCEALVGLDVEYPTIDALLRHPSTPSGALIALHGCLVAVLGAAGVRERVRQAHARGLEAARALGDRRAIGRMLTSGGLLAREVAPQQSHDLLTEAIELYEDAGDEASAARGLHYLAHAELARGDRDGARHLWLRAVAELHRVEEPRTAALALIEIAAQDVADQRGSSAAALADSGPGLAFCA</sequence>
<dbReference type="RefSeq" id="WP_086160581.1">
    <property type="nucleotide sequence ID" value="NZ_CP021121.1"/>
</dbReference>
<evidence type="ECO:0000313" key="2">
    <source>
        <dbReference type="Proteomes" id="UP000194218"/>
    </source>
</evidence>